<name>A0AAE9PRR7_9CAUD</name>
<evidence type="ECO:0000313" key="3">
    <source>
        <dbReference type="Proteomes" id="UP001236076"/>
    </source>
</evidence>
<feature type="domain" description="Putative regulatory protein FmdB zinc ribbon" evidence="1">
    <location>
        <begin position="1"/>
        <end position="40"/>
    </location>
</feature>
<gene>
    <name evidence="2" type="ORF">A54_194</name>
</gene>
<dbReference type="Pfam" id="PF09723">
    <property type="entry name" value="Zn_ribbon_8"/>
    <property type="match status" value="1"/>
</dbReference>
<dbReference type="InterPro" id="IPR013429">
    <property type="entry name" value="Regulatory_FmdB_Zinc_ribbon"/>
</dbReference>
<reference evidence="2 3" key="1">
    <citation type="submission" date="2022-10" db="EMBL/GenBank/DDBJ databases">
        <authorList>
            <person name="Cortes-Martin A."/>
            <person name="Buttimer C.T.H."/>
            <person name="Hill C."/>
        </authorList>
    </citation>
    <scope>NUCLEOTIDE SEQUENCE [LARGE SCALE GENOMIC DNA]</scope>
</reference>
<keyword evidence="3" id="KW-1185">Reference proteome</keyword>
<evidence type="ECO:0000259" key="1">
    <source>
        <dbReference type="SMART" id="SM00834"/>
    </source>
</evidence>
<proteinExistence type="predicted"/>
<accession>A0AAE9PRR7</accession>
<dbReference type="SMART" id="SM00834">
    <property type="entry name" value="CxxC_CXXC_SSSS"/>
    <property type="match status" value="1"/>
</dbReference>
<protein>
    <recommendedName>
        <fullName evidence="1">Putative regulatory protein FmdB zinc ribbon domain-containing protein</fullName>
    </recommendedName>
</protein>
<dbReference type="Proteomes" id="UP001236076">
    <property type="component" value="Segment"/>
</dbReference>
<sequence>MPLYSYKCEKCGEVFDQNRKIAERENAPCKCGEIAVKCLSAPRGIKNGYCDQGKMFVR</sequence>
<organism evidence="2 3">
    <name type="scientific">Escherichia phage A5-4</name>
    <dbReference type="NCBI Taxonomy" id="2996162"/>
    <lineage>
        <taxon>Viruses</taxon>
        <taxon>Duplodnaviria</taxon>
        <taxon>Heunggongvirae</taxon>
        <taxon>Uroviricota</taxon>
        <taxon>Caudoviricetes</taxon>
        <taxon>Vequintavirinae</taxon>
    </lineage>
</organism>
<evidence type="ECO:0000313" key="2">
    <source>
        <dbReference type="EMBL" id="UZZ64434.1"/>
    </source>
</evidence>
<dbReference type="EMBL" id="OP744025">
    <property type="protein sequence ID" value="UZZ64434.1"/>
    <property type="molecule type" value="Genomic_DNA"/>
</dbReference>
<dbReference type="NCBIfam" id="TIGR02605">
    <property type="entry name" value="CxxC_CxxC_SSSS"/>
    <property type="match status" value="1"/>
</dbReference>